<keyword evidence="5" id="KW-0378">Hydrolase</keyword>
<sequence length="444" mass="50444">MVSENKKVKRAKAFTSKIPNGWTVYSLNELLSLIRNGTSEKQNQEKVGQPVTRIETIANRVIDFNKVGFIDESINIEKYKLHRGDILFSHINSVKHIGKVALYDTEKTLYHGMNLLLLRPNEKVVSKYLFYLLSSYSVKKYYESNAKQAVNQASLNQYDVQSFTTAYPPVNEQQKIAAILLTIDNAIEKTEQIIEQTETVKKGLVQQLMTKGIGHTEFKNTSIGKVPLEWNIKTFNELLNENVISSIQDGNHGSIHPKSADYVKEGIPFIMANNLHSGEVDIKNCSFISKEQAEKLRKGFSYPGDVLLSHKGTVGRVAIVPGVSDYVMLTPQVTFYRIDNENVLLKEYLALYFRSEKFQGTLKKLSSQSTRSYIGITNQKKLSITLPNIEEQKKITKMMSSWDEMLKNEELKKKKLTILKLGLMQQLLTGNVRVPINDNEEVPS</sequence>
<keyword evidence="2" id="KW-0680">Restriction system</keyword>
<organism evidence="5 6">
    <name type="scientific">Aciduricibacillus chroicocephali</name>
    <dbReference type="NCBI Taxonomy" id="3054939"/>
    <lineage>
        <taxon>Bacteria</taxon>
        <taxon>Bacillati</taxon>
        <taxon>Bacillota</taxon>
        <taxon>Bacilli</taxon>
        <taxon>Bacillales</taxon>
        <taxon>Bacillaceae</taxon>
        <taxon>Aciduricibacillus</taxon>
    </lineage>
</organism>
<reference evidence="5" key="1">
    <citation type="submission" date="2023-06" db="EMBL/GenBank/DDBJ databases">
        <title>A Treasure from Seagulls: Isolation and Description of Aciduricobacillus qingdaonensis gen. nov., sp. nov., a Rare Obligately Uric Acid-utilizing Member in the Family Bacillaceae.</title>
        <authorList>
            <person name="Liu W."/>
            <person name="Wang B."/>
        </authorList>
    </citation>
    <scope>NUCLEOTIDE SEQUENCE</scope>
    <source>
        <strain evidence="5">44XB</strain>
    </source>
</reference>
<keyword evidence="3" id="KW-0238">DNA-binding</keyword>
<dbReference type="SUPFAM" id="SSF116734">
    <property type="entry name" value="DNA methylase specificity domain"/>
    <property type="match status" value="2"/>
</dbReference>
<dbReference type="PANTHER" id="PTHR30408:SF12">
    <property type="entry name" value="TYPE I RESTRICTION ENZYME MJAVIII SPECIFICITY SUBUNIT"/>
    <property type="match status" value="1"/>
</dbReference>
<dbReference type="GO" id="GO:0004519">
    <property type="term" value="F:endonuclease activity"/>
    <property type="evidence" value="ECO:0007669"/>
    <property type="project" value="UniProtKB-KW"/>
</dbReference>
<gene>
    <name evidence="5" type="ORF">QR721_13545</name>
</gene>
<name>A0ABY9KUY7_9BACI</name>
<keyword evidence="5" id="KW-0540">Nuclease</keyword>
<dbReference type="RefSeq" id="WP_348027882.1">
    <property type="nucleotide sequence ID" value="NZ_CP129113.1"/>
</dbReference>
<evidence type="ECO:0000256" key="2">
    <source>
        <dbReference type="ARBA" id="ARBA00022747"/>
    </source>
</evidence>
<feature type="domain" description="Type I restriction modification DNA specificity" evidence="4">
    <location>
        <begin position="251"/>
        <end position="414"/>
    </location>
</feature>
<dbReference type="InterPro" id="IPR000055">
    <property type="entry name" value="Restrct_endonuc_typeI_TRD"/>
</dbReference>
<evidence type="ECO:0000256" key="3">
    <source>
        <dbReference type="ARBA" id="ARBA00023125"/>
    </source>
</evidence>
<evidence type="ECO:0000313" key="5">
    <source>
        <dbReference type="EMBL" id="WLV24645.1"/>
    </source>
</evidence>
<dbReference type="GO" id="GO:0016787">
    <property type="term" value="F:hydrolase activity"/>
    <property type="evidence" value="ECO:0007669"/>
    <property type="project" value="UniProtKB-KW"/>
</dbReference>
<keyword evidence="5" id="KW-0255">Endonuclease</keyword>
<keyword evidence="6" id="KW-1185">Reference proteome</keyword>
<protein>
    <submittedName>
        <fullName evidence="5">Restriction endonuclease subunit S</fullName>
        <ecNumber evidence="5">3.1.21.-</ecNumber>
    </submittedName>
</protein>
<dbReference type="Pfam" id="PF01420">
    <property type="entry name" value="Methylase_S"/>
    <property type="match status" value="2"/>
</dbReference>
<dbReference type="PANTHER" id="PTHR30408">
    <property type="entry name" value="TYPE-1 RESTRICTION ENZYME ECOKI SPECIFICITY PROTEIN"/>
    <property type="match status" value="1"/>
</dbReference>
<evidence type="ECO:0000313" key="6">
    <source>
        <dbReference type="Proteomes" id="UP001180087"/>
    </source>
</evidence>
<feature type="domain" description="Type I restriction modification DNA specificity" evidence="4">
    <location>
        <begin position="19"/>
        <end position="196"/>
    </location>
</feature>
<comment type="similarity">
    <text evidence="1">Belongs to the type-I restriction system S methylase family.</text>
</comment>
<evidence type="ECO:0000256" key="1">
    <source>
        <dbReference type="ARBA" id="ARBA00010923"/>
    </source>
</evidence>
<evidence type="ECO:0000259" key="4">
    <source>
        <dbReference type="Pfam" id="PF01420"/>
    </source>
</evidence>
<dbReference type="Proteomes" id="UP001180087">
    <property type="component" value="Chromosome"/>
</dbReference>
<dbReference type="EMBL" id="CP129113">
    <property type="protein sequence ID" value="WLV24645.1"/>
    <property type="molecule type" value="Genomic_DNA"/>
</dbReference>
<dbReference type="InterPro" id="IPR044946">
    <property type="entry name" value="Restrct_endonuc_typeI_TRD_sf"/>
</dbReference>
<dbReference type="EC" id="3.1.21.-" evidence="5"/>
<dbReference type="Gene3D" id="1.10.287.1120">
    <property type="entry name" value="Bipartite methylase S protein"/>
    <property type="match status" value="1"/>
</dbReference>
<dbReference type="CDD" id="cd17522">
    <property type="entry name" value="RMtype1_S_MjaORF1531P-TRD1-CR1_like"/>
    <property type="match status" value="1"/>
</dbReference>
<accession>A0ABY9KUY7</accession>
<proteinExistence type="inferred from homology"/>
<dbReference type="InterPro" id="IPR052021">
    <property type="entry name" value="Type-I_RS_S_subunit"/>
</dbReference>
<dbReference type="Gene3D" id="3.90.220.20">
    <property type="entry name" value="DNA methylase specificity domains"/>
    <property type="match status" value="2"/>
</dbReference>